<dbReference type="InterPro" id="IPR038765">
    <property type="entry name" value="Papain-like_cys_pep_sf"/>
</dbReference>
<keyword evidence="7" id="KW-1185">Reference proteome</keyword>
<dbReference type="PANTHER" id="PTHR47664:SF1">
    <property type="entry name" value="CHROMOSOME UNDETERMINED SCAFFOLD_14, WHOLE GENOME SHOTGUN SEQUENCE"/>
    <property type="match status" value="1"/>
</dbReference>
<dbReference type="Gene3D" id="3.90.1720.10">
    <property type="entry name" value="endopeptidase domain like (from Nostoc punctiforme)"/>
    <property type="match status" value="1"/>
</dbReference>
<gene>
    <name evidence="8" type="primary">LOC106541050</name>
</gene>
<protein>
    <submittedName>
        <fullName evidence="8">Uncharacterized protein LOC106541050</fullName>
    </submittedName>
</protein>
<keyword evidence="3" id="KW-0378">Hydrolase</keyword>
<evidence type="ECO:0000256" key="1">
    <source>
        <dbReference type="ARBA" id="ARBA00007074"/>
    </source>
</evidence>
<feature type="compositionally biased region" description="Low complexity" evidence="5">
    <location>
        <begin position="269"/>
        <end position="280"/>
    </location>
</feature>
<dbReference type="OrthoDB" id="202825at2759"/>
<evidence type="ECO:0000256" key="3">
    <source>
        <dbReference type="ARBA" id="ARBA00022801"/>
    </source>
</evidence>
<feature type="compositionally biased region" description="Acidic residues" evidence="5">
    <location>
        <begin position="181"/>
        <end position="190"/>
    </location>
</feature>
<feature type="region of interest" description="Disordered" evidence="5">
    <location>
        <begin position="247"/>
        <end position="361"/>
    </location>
</feature>
<name>A0A6I9XDB4_9SAUR</name>
<feature type="domain" description="NlpC/P60" evidence="6">
    <location>
        <begin position="1"/>
        <end position="148"/>
    </location>
</feature>
<reference evidence="8" key="1">
    <citation type="submission" date="2025-08" db="UniProtKB">
        <authorList>
            <consortium name="RefSeq"/>
        </authorList>
    </citation>
    <scope>IDENTIFICATION</scope>
    <source>
        <tissue evidence="8">Skeletal muscle</tissue>
    </source>
</reference>
<proteinExistence type="inferred from homology"/>
<dbReference type="PROSITE" id="PS51935">
    <property type="entry name" value="NLPC_P60"/>
    <property type="match status" value="1"/>
</dbReference>
<evidence type="ECO:0000256" key="4">
    <source>
        <dbReference type="ARBA" id="ARBA00022807"/>
    </source>
</evidence>
<dbReference type="KEGG" id="tsr:106541050"/>
<evidence type="ECO:0000313" key="8">
    <source>
        <dbReference type="RefSeq" id="XP_013911852.1"/>
    </source>
</evidence>
<keyword evidence="2" id="KW-0645">Protease</keyword>
<dbReference type="RefSeq" id="XP_013911852.1">
    <property type="nucleotide sequence ID" value="XM_014056377.1"/>
</dbReference>
<dbReference type="GO" id="GO:0008234">
    <property type="term" value="F:cysteine-type peptidase activity"/>
    <property type="evidence" value="ECO:0007669"/>
    <property type="project" value="UniProtKB-KW"/>
</dbReference>
<organism evidence="7 8">
    <name type="scientific">Thamnophis sirtalis</name>
    <dbReference type="NCBI Taxonomy" id="35019"/>
    <lineage>
        <taxon>Eukaryota</taxon>
        <taxon>Metazoa</taxon>
        <taxon>Chordata</taxon>
        <taxon>Craniata</taxon>
        <taxon>Vertebrata</taxon>
        <taxon>Euteleostomi</taxon>
        <taxon>Lepidosauria</taxon>
        <taxon>Squamata</taxon>
        <taxon>Bifurcata</taxon>
        <taxon>Unidentata</taxon>
        <taxon>Episquamata</taxon>
        <taxon>Toxicofera</taxon>
        <taxon>Serpentes</taxon>
        <taxon>Colubroidea</taxon>
        <taxon>Colubridae</taxon>
        <taxon>Natricinae</taxon>
        <taxon>Thamnophis</taxon>
    </lineage>
</organism>
<evidence type="ECO:0000256" key="2">
    <source>
        <dbReference type="ARBA" id="ARBA00022670"/>
    </source>
</evidence>
<comment type="similarity">
    <text evidence="1">Belongs to the peptidase C40 family.</text>
</comment>
<dbReference type="SUPFAM" id="SSF54001">
    <property type="entry name" value="Cysteine proteinases"/>
    <property type="match status" value="1"/>
</dbReference>
<accession>A0A6I9XDB4</accession>
<keyword evidence="4" id="KW-0788">Thiol protease</keyword>
<dbReference type="Proteomes" id="UP000504617">
    <property type="component" value="Unplaced"/>
</dbReference>
<dbReference type="AlphaFoldDB" id="A0A6I9XDB4"/>
<dbReference type="InterPro" id="IPR000064">
    <property type="entry name" value="NLP_P60_dom"/>
</dbReference>
<dbReference type="PANTHER" id="PTHR47664">
    <property type="entry name" value="NLPC_P60 DOMAIN-CONTAINING PROTEIN"/>
    <property type="match status" value="1"/>
</dbReference>
<dbReference type="GO" id="GO:0006508">
    <property type="term" value="P:proteolysis"/>
    <property type="evidence" value="ECO:0007669"/>
    <property type="project" value="UniProtKB-KW"/>
</dbReference>
<sequence>MKFLQQAQSYIGTPYAKKYHQPGSPEYESPLFLDCCGFVRRAVQDLADDFGFYMGSGNQAYQYDTLPLTLPSEDHLKPGDLIFISGVYFDPQRKRQPHDIVHVEIWLGEGERSLGARRKHGRAQVFDSYRFVSSSYGDMKYHFKSIETWLQGVCVSHCPEHKWTSARDDVEKNSIFYPPSEQDEPAEEEASPSQSRPPSRPAEAGTLVRMASVTRSLSTCGPSGSEQVGAQDLQVCSRLGSELPKITLGAKDGGVESGQSREEAPSTNEAGGEAVAGGEQAQREGGEADRVKTLPEDQGRDAPDSISDLAQTSGCKVKSSGVLMGHVGKWKKDPKSTTQGVLCPDGSPPLASGESDSLPPS</sequence>
<evidence type="ECO:0000259" key="6">
    <source>
        <dbReference type="PROSITE" id="PS51935"/>
    </source>
</evidence>
<feature type="compositionally biased region" description="Low complexity" evidence="5">
    <location>
        <begin position="191"/>
        <end position="204"/>
    </location>
</feature>
<evidence type="ECO:0000313" key="7">
    <source>
        <dbReference type="Proteomes" id="UP000504617"/>
    </source>
</evidence>
<feature type="region of interest" description="Disordered" evidence="5">
    <location>
        <begin position="175"/>
        <end position="205"/>
    </location>
</feature>
<dbReference type="GeneID" id="106541050"/>
<evidence type="ECO:0000256" key="5">
    <source>
        <dbReference type="SAM" id="MobiDB-lite"/>
    </source>
</evidence>
<feature type="compositionally biased region" description="Basic and acidic residues" evidence="5">
    <location>
        <begin position="281"/>
        <end position="303"/>
    </location>
</feature>